<reference evidence="1" key="2">
    <citation type="submission" date="2020-09" db="EMBL/GenBank/DDBJ databases">
        <authorList>
            <person name="Sun Q."/>
            <person name="Zhou Y."/>
        </authorList>
    </citation>
    <scope>NUCLEOTIDE SEQUENCE</scope>
    <source>
        <strain evidence="1">CGMCC 1.15958</strain>
    </source>
</reference>
<sequence length="97" mass="11191">MEKAKIVRLKPVEQPHFAGEASSLKGHYRDNRNQAGKILLISLGAIFDKDSGIIQKKKSFYPLPQKYIRNIHFNVKLLLIPKILEYSDTYYKLLSTT</sequence>
<evidence type="ECO:0000313" key="1">
    <source>
        <dbReference type="EMBL" id="GGD71164.1"/>
    </source>
</evidence>
<reference evidence="1" key="1">
    <citation type="journal article" date="2014" name="Int. J. Syst. Evol. Microbiol.">
        <title>Complete genome sequence of Corynebacterium casei LMG S-19264T (=DSM 44701T), isolated from a smear-ripened cheese.</title>
        <authorList>
            <consortium name="US DOE Joint Genome Institute (JGI-PGF)"/>
            <person name="Walter F."/>
            <person name="Albersmeier A."/>
            <person name="Kalinowski J."/>
            <person name="Ruckert C."/>
        </authorList>
    </citation>
    <scope>NUCLEOTIDE SEQUENCE</scope>
    <source>
        <strain evidence="1">CGMCC 1.15958</strain>
    </source>
</reference>
<dbReference type="AlphaFoldDB" id="A0A916Z1D1"/>
<keyword evidence="2" id="KW-1185">Reference proteome</keyword>
<accession>A0A916Z1D1</accession>
<name>A0A916Z1D1_9BACT</name>
<comment type="caution">
    <text evidence="1">The sequence shown here is derived from an EMBL/GenBank/DDBJ whole genome shotgun (WGS) entry which is preliminary data.</text>
</comment>
<gene>
    <name evidence="1" type="ORF">GCM10011514_39090</name>
</gene>
<organism evidence="1 2">
    <name type="scientific">Emticicia aquatilis</name>
    <dbReference type="NCBI Taxonomy" id="1537369"/>
    <lineage>
        <taxon>Bacteria</taxon>
        <taxon>Pseudomonadati</taxon>
        <taxon>Bacteroidota</taxon>
        <taxon>Cytophagia</taxon>
        <taxon>Cytophagales</taxon>
        <taxon>Leadbetterellaceae</taxon>
        <taxon>Emticicia</taxon>
    </lineage>
</organism>
<proteinExistence type="predicted"/>
<dbReference type="Proteomes" id="UP000609064">
    <property type="component" value="Unassembled WGS sequence"/>
</dbReference>
<evidence type="ECO:0000313" key="2">
    <source>
        <dbReference type="Proteomes" id="UP000609064"/>
    </source>
</evidence>
<protein>
    <submittedName>
        <fullName evidence="1">Uncharacterized protein</fullName>
    </submittedName>
</protein>
<dbReference type="EMBL" id="BMKK01000009">
    <property type="protein sequence ID" value="GGD71164.1"/>
    <property type="molecule type" value="Genomic_DNA"/>
</dbReference>